<dbReference type="AlphaFoldDB" id="A0A8S2EYJ1"/>
<dbReference type="EMBL" id="CAJNOK010022571">
    <property type="protein sequence ID" value="CAF1350104.1"/>
    <property type="molecule type" value="Genomic_DNA"/>
</dbReference>
<feature type="region of interest" description="Disordered" evidence="1">
    <location>
        <begin position="81"/>
        <end position="109"/>
    </location>
</feature>
<dbReference type="Proteomes" id="UP000682733">
    <property type="component" value="Unassembled WGS sequence"/>
</dbReference>
<evidence type="ECO:0000256" key="1">
    <source>
        <dbReference type="SAM" id="MobiDB-lite"/>
    </source>
</evidence>
<dbReference type="EMBL" id="CAJOBA010044209">
    <property type="protein sequence ID" value="CAF4160755.1"/>
    <property type="molecule type" value="Genomic_DNA"/>
</dbReference>
<proteinExistence type="predicted"/>
<evidence type="ECO:0000313" key="2">
    <source>
        <dbReference type="EMBL" id="CAF1350104.1"/>
    </source>
</evidence>
<protein>
    <submittedName>
        <fullName evidence="2">Uncharacterized protein</fullName>
    </submittedName>
</protein>
<organism evidence="2 4">
    <name type="scientific">Didymodactylos carnosus</name>
    <dbReference type="NCBI Taxonomy" id="1234261"/>
    <lineage>
        <taxon>Eukaryota</taxon>
        <taxon>Metazoa</taxon>
        <taxon>Spiralia</taxon>
        <taxon>Gnathifera</taxon>
        <taxon>Rotifera</taxon>
        <taxon>Eurotatoria</taxon>
        <taxon>Bdelloidea</taxon>
        <taxon>Philodinida</taxon>
        <taxon>Philodinidae</taxon>
        <taxon>Didymodactylos</taxon>
    </lineage>
</organism>
<name>A0A8S2EYJ1_9BILA</name>
<gene>
    <name evidence="2" type="ORF">OVA965_LOCUS30758</name>
    <name evidence="3" type="ORF">TMI583_LOCUS31566</name>
</gene>
<evidence type="ECO:0000313" key="4">
    <source>
        <dbReference type="Proteomes" id="UP000677228"/>
    </source>
</evidence>
<sequence length="109" mass="12656">MWTEFVLLEGKIPDDIFRLKSDQFLFVEQEYGEHIRKFLQFQLLDTVNDIQATIDIGASSSEIENSSSEDEEDLVDNCWDAETDDQGHYSEDNLSNEDDDEYVLARDLP</sequence>
<reference evidence="2" key="1">
    <citation type="submission" date="2021-02" db="EMBL/GenBank/DDBJ databases">
        <authorList>
            <person name="Nowell W R."/>
        </authorList>
    </citation>
    <scope>NUCLEOTIDE SEQUENCE</scope>
</reference>
<evidence type="ECO:0000313" key="3">
    <source>
        <dbReference type="EMBL" id="CAF4160755.1"/>
    </source>
</evidence>
<accession>A0A8S2EYJ1</accession>
<dbReference type="Proteomes" id="UP000677228">
    <property type="component" value="Unassembled WGS sequence"/>
</dbReference>
<comment type="caution">
    <text evidence="2">The sequence shown here is derived from an EMBL/GenBank/DDBJ whole genome shotgun (WGS) entry which is preliminary data.</text>
</comment>